<evidence type="ECO:0000313" key="4">
    <source>
        <dbReference type="Proteomes" id="UP000784294"/>
    </source>
</evidence>
<evidence type="ECO:0000313" key="3">
    <source>
        <dbReference type="EMBL" id="VEL27291.1"/>
    </source>
</evidence>
<dbReference type="GO" id="GO:0005929">
    <property type="term" value="C:cilium"/>
    <property type="evidence" value="ECO:0007669"/>
    <property type="project" value="TreeGrafter"/>
</dbReference>
<gene>
    <name evidence="3" type="ORF">PXEA_LOCUS20731</name>
</gene>
<name>A0A448X3R0_9PLAT</name>
<sequence>MKHAPNTRITNPVGTKSTSRTNVSVNRRRITTTNASRTPAAQIAPPSRPNNEAPRTHNQTSAGSVTPVTISAPVPKLTSVIPDNVLSTTSTLGATPSSTNGQLLNNEAELLLANLEKTCIFCGEHNEAFTEAGFDLHYWKSCPMLKRCTNCRQVS</sequence>
<dbReference type="InterPro" id="IPR048738">
    <property type="entry name" value="CEP104_Znf"/>
</dbReference>
<dbReference type="PANTHER" id="PTHR13371:SF0">
    <property type="entry name" value="CENTROSOMAL PROTEIN OF 104 KDA"/>
    <property type="match status" value="1"/>
</dbReference>
<dbReference type="EMBL" id="CAAALY010086196">
    <property type="protein sequence ID" value="VEL27291.1"/>
    <property type="molecule type" value="Genomic_DNA"/>
</dbReference>
<organism evidence="3 4">
    <name type="scientific">Protopolystoma xenopodis</name>
    <dbReference type="NCBI Taxonomy" id="117903"/>
    <lineage>
        <taxon>Eukaryota</taxon>
        <taxon>Metazoa</taxon>
        <taxon>Spiralia</taxon>
        <taxon>Lophotrochozoa</taxon>
        <taxon>Platyhelminthes</taxon>
        <taxon>Monogenea</taxon>
        <taxon>Polyopisthocotylea</taxon>
        <taxon>Polystomatidea</taxon>
        <taxon>Polystomatidae</taxon>
        <taxon>Protopolystoma</taxon>
    </lineage>
</organism>
<comment type="caution">
    <text evidence="3">The sequence shown here is derived from an EMBL/GenBank/DDBJ whole genome shotgun (WGS) entry which is preliminary data.</text>
</comment>
<dbReference type="Proteomes" id="UP000784294">
    <property type="component" value="Unassembled WGS sequence"/>
</dbReference>
<dbReference type="AlphaFoldDB" id="A0A448X3R0"/>
<reference evidence="3" key="1">
    <citation type="submission" date="2018-11" db="EMBL/GenBank/DDBJ databases">
        <authorList>
            <consortium name="Pathogen Informatics"/>
        </authorList>
    </citation>
    <scope>NUCLEOTIDE SEQUENCE</scope>
</reference>
<dbReference type="Pfam" id="PF21039">
    <property type="entry name" value="CEP104_ZnF"/>
    <property type="match status" value="1"/>
</dbReference>
<evidence type="ECO:0000259" key="2">
    <source>
        <dbReference type="Pfam" id="PF21039"/>
    </source>
</evidence>
<protein>
    <recommendedName>
        <fullName evidence="2">Centrosomal protein CEP104 Zn finger domain-containing protein</fullName>
    </recommendedName>
</protein>
<keyword evidence="4" id="KW-1185">Reference proteome</keyword>
<feature type="domain" description="Centrosomal protein CEP104 Zn finger" evidence="2">
    <location>
        <begin position="118"/>
        <end position="154"/>
    </location>
</feature>
<dbReference type="OrthoDB" id="66599at2759"/>
<accession>A0A448X3R0</accession>
<proteinExistence type="predicted"/>
<evidence type="ECO:0000256" key="1">
    <source>
        <dbReference type="SAM" id="MobiDB-lite"/>
    </source>
</evidence>
<feature type="region of interest" description="Disordered" evidence="1">
    <location>
        <begin position="1"/>
        <end position="67"/>
    </location>
</feature>
<feature type="compositionally biased region" description="Polar residues" evidence="1">
    <location>
        <begin position="7"/>
        <end position="39"/>
    </location>
</feature>
<feature type="compositionally biased region" description="Polar residues" evidence="1">
    <location>
        <begin position="56"/>
        <end position="67"/>
    </location>
</feature>
<dbReference type="PANTHER" id="PTHR13371">
    <property type="entry name" value="GLYCINE-, GLUTAMATE-, THIENYLCYCLOHEXYLPIPERIDINE-BINDING PROTEIN"/>
    <property type="match status" value="1"/>
</dbReference>
<dbReference type="InterPro" id="IPR052607">
    <property type="entry name" value="CEP104-like"/>
</dbReference>